<evidence type="ECO:0000313" key="2">
    <source>
        <dbReference type="Proteomes" id="UP000233786"/>
    </source>
</evidence>
<gene>
    <name evidence="1" type="ORF">A8926_6127</name>
</gene>
<comment type="caution">
    <text evidence="1">The sequence shown here is derived from an EMBL/GenBank/DDBJ whole genome shotgun (WGS) entry which is preliminary data.</text>
</comment>
<reference evidence="1" key="1">
    <citation type="submission" date="2017-12" db="EMBL/GenBank/DDBJ databases">
        <title>Sequencing the genomes of 1000 Actinobacteria strains.</title>
        <authorList>
            <person name="Klenk H.-P."/>
        </authorList>
    </citation>
    <scope>NUCLEOTIDE SEQUENCE [LARGE SCALE GENOMIC DNA]</scope>
    <source>
        <strain evidence="1">DSM 44228</strain>
    </source>
</reference>
<name>A0A2N3Y570_SACSN</name>
<organism evidence="1 2">
    <name type="scientific">Saccharopolyspora spinosa</name>
    <dbReference type="NCBI Taxonomy" id="60894"/>
    <lineage>
        <taxon>Bacteria</taxon>
        <taxon>Bacillati</taxon>
        <taxon>Actinomycetota</taxon>
        <taxon>Actinomycetes</taxon>
        <taxon>Pseudonocardiales</taxon>
        <taxon>Pseudonocardiaceae</taxon>
        <taxon>Saccharopolyspora</taxon>
    </lineage>
</organism>
<dbReference type="AlphaFoldDB" id="A0A2N3Y570"/>
<proteinExistence type="predicted"/>
<dbReference type="Proteomes" id="UP000233786">
    <property type="component" value="Unassembled WGS sequence"/>
</dbReference>
<dbReference type="EMBL" id="PJNB01000001">
    <property type="protein sequence ID" value="PKW18072.1"/>
    <property type="molecule type" value="Genomic_DNA"/>
</dbReference>
<accession>A0A2N3Y570</accession>
<protein>
    <submittedName>
        <fullName evidence="1">Uncharacterized protein</fullName>
    </submittedName>
</protein>
<keyword evidence="2" id="KW-1185">Reference proteome</keyword>
<sequence length="178" mass="19673">MGLTGRLQRVLVVAGSGVPRVEVVVSGGEVPVYQRAARSYGRLVWAASEPVGLQLARVFDGVDEAGESVFEEDHPRLVDVVERDRVLDYLRAGTVVLDTDSTMDDVVDRSRGSVVPMSFRSDGVWIWPDIVCYYLEQYGLAPDEQLLAHIRDADRPPAPLDAVAVHRVLEYLSRPQDA</sequence>
<evidence type="ECO:0000313" key="1">
    <source>
        <dbReference type="EMBL" id="PKW18072.1"/>
    </source>
</evidence>